<dbReference type="GO" id="GO:0016887">
    <property type="term" value="F:ATP hydrolysis activity"/>
    <property type="evidence" value="ECO:0007669"/>
    <property type="project" value="InterPro"/>
</dbReference>
<dbReference type="GO" id="GO:0005886">
    <property type="term" value="C:plasma membrane"/>
    <property type="evidence" value="ECO:0007669"/>
    <property type="project" value="TreeGrafter"/>
</dbReference>
<dbReference type="CDD" id="cd03219">
    <property type="entry name" value="ABC_Mj1267_LivG_branched"/>
    <property type="match status" value="1"/>
</dbReference>
<gene>
    <name evidence="5" type="ORF">DJ69_00015</name>
</gene>
<evidence type="ECO:0000313" key="6">
    <source>
        <dbReference type="Proteomes" id="UP000222824"/>
    </source>
</evidence>
<dbReference type="AlphaFoldDB" id="A0A2G1WNM1"/>
<dbReference type="InterPro" id="IPR027417">
    <property type="entry name" value="P-loop_NTPase"/>
</dbReference>
<dbReference type="InterPro" id="IPR017871">
    <property type="entry name" value="ABC_transporter-like_CS"/>
</dbReference>
<reference evidence="5 6" key="1">
    <citation type="journal article" date="2014" name="Front. Microbiol.">
        <title>Population and genomic analysis of the genus Halorubrum.</title>
        <authorList>
            <person name="Fullmer M.S."/>
            <person name="Soucy S.M."/>
            <person name="Swithers K.S."/>
            <person name="Makkay A.M."/>
            <person name="Wheeler R."/>
            <person name="Ventosa A."/>
            <person name="Gogarten J.P."/>
            <person name="Papke R.T."/>
        </authorList>
    </citation>
    <scope>NUCLEOTIDE SEQUENCE [LARGE SCALE GENOMIC DNA]</scope>
    <source>
        <strain evidence="5 6">C49</strain>
    </source>
</reference>
<name>A0A2G1WNM1_9EURY</name>
<evidence type="ECO:0000256" key="3">
    <source>
        <dbReference type="ARBA" id="ARBA00022840"/>
    </source>
</evidence>
<accession>A0A2G1WNM1</accession>
<evidence type="ECO:0000256" key="1">
    <source>
        <dbReference type="ARBA" id="ARBA00022448"/>
    </source>
</evidence>
<dbReference type="PANTHER" id="PTHR45772:SF9">
    <property type="entry name" value="CONSERVED COMPONENT OF ABC TRANSPORTER FOR NATURAL AMINO ACIDS"/>
    <property type="match status" value="1"/>
</dbReference>
<dbReference type="SUPFAM" id="SSF52540">
    <property type="entry name" value="P-loop containing nucleoside triphosphate hydrolases"/>
    <property type="match status" value="1"/>
</dbReference>
<dbReference type="InterPro" id="IPR003439">
    <property type="entry name" value="ABC_transporter-like_ATP-bd"/>
</dbReference>
<dbReference type="GO" id="GO:0005524">
    <property type="term" value="F:ATP binding"/>
    <property type="evidence" value="ECO:0007669"/>
    <property type="project" value="UniProtKB-KW"/>
</dbReference>
<keyword evidence="3 5" id="KW-0067">ATP-binding</keyword>
<dbReference type="SMART" id="SM00382">
    <property type="entry name" value="AAA"/>
    <property type="match status" value="1"/>
</dbReference>
<dbReference type="Pfam" id="PF12399">
    <property type="entry name" value="BCA_ABC_TP_C"/>
    <property type="match status" value="1"/>
</dbReference>
<proteinExistence type="predicted"/>
<keyword evidence="6" id="KW-1185">Reference proteome</keyword>
<dbReference type="Pfam" id="PF00005">
    <property type="entry name" value="ABC_tran"/>
    <property type="match status" value="2"/>
</dbReference>
<keyword evidence="1" id="KW-0813">Transport</keyword>
<dbReference type="PROSITE" id="PS50893">
    <property type="entry name" value="ABC_TRANSPORTER_2"/>
    <property type="match status" value="1"/>
</dbReference>
<protein>
    <submittedName>
        <fullName evidence="5">ABC transporter ATP-binding protein</fullName>
    </submittedName>
</protein>
<comment type="caution">
    <text evidence="5">The sequence shown here is derived from an EMBL/GenBank/DDBJ whole genome shotgun (WGS) entry which is preliminary data.</text>
</comment>
<organism evidence="5 6">
    <name type="scientific">Halorubrum persicum</name>
    <dbReference type="NCBI Taxonomy" id="1383844"/>
    <lineage>
        <taxon>Archaea</taxon>
        <taxon>Methanobacteriati</taxon>
        <taxon>Methanobacteriota</taxon>
        <taxon>Stenosarchaea group</taxon>
        <taxon>Halobacteria</taxon>
        <taxon>Halobacteriales</taxon>
        <taxon>Haloferacaceae</taxon>
        <taxon>Halorubrum</taxon>
    </lineage>
</organism>
<sequence length="317" mass="34383">MLAVDGIEKHFGGITAVDGVEFEIEEGTIVGLIGPNGAGKTTTFKMLGGFLPPDAGEIRYRGTDLQDIMQPSRAEKSYFTGSAALVAGLGGLALASQSTPSTAIQAGAAAVGAGAGLGAYRGQEILKTRHFGHKYSRPFQVSRAGMMRTFQITRELEGLTVFENLLLSPKNQPGENVLKTWMRFNSVTETEAANHERAEEVLDLLDLEHLRDEYAGNLSGGQRKLLELGRVLMADPDLILLDEPVAGVNPTLSKTLLARIRDLRDQGYTFCIVEHDMDVIMNLSERIIVMHQGQKLMEGTPEEVQGNQRVIDAYLGG</sequence>
<dbReference type="Gene3D" id="3.40.50.300">
    <property type="entry name" value="P-loop containing nucleotide triphosphate hydrolases"/>
    <property type="match status" value="1"/>
</dbReference>
<evidence type="ECO:0000259" key="4">
    <source>
        <dbReference type="PROSITE" id="PS50893"/>
    </source>
</evidence>
<keyword evidence="2" id="KW-0547">Nucleotide-binding</keyword>
<dbReference type="Proteomes" id="UP000222824">
    <property type="component" value="Unassembled WGS sequence"/>
</dbReference>
<evidence type="ECO:0000313" key="5">
    <source>
        <dbReference type="EMBL" id="PHQ40604.1"/>
    </source>
</evidence>
<dbReference type="PANTHER" id="PTHR45772">
    <property type="entry name" value="CONSERVED COMPONENT OF ABC TRANSPORTER FOR NATURAL AMINO ACIDS-RELATED"/>
    <property type="match status" value="1"/>
</dbReference>
<dbReference type="InterPro" id="IPR003593">
    <property type="entry name" value="AAA+_ATPase"/>
</dbReference>
<evidence type="ECO:0000256" key="2">
    <source>
        <dbReference type="ARBA" id="ARBA00022741"/>
    </source>
</evidence>
<dbReference type="InterPro" id="IPR051120">
    <property type="entry name" value="ABC_AA/LPS_Transport"/>
</dbReference>
<dbReference type="InterPro" id="IPR032823">
    <property type="entry name" value="BCA_ABC_TP_C"/>
</dbReference>
<feature type="domain" description="ABC transporter" evidence="4">
    <location>
        <begin position="2"/>
        <end position="317"/>
    </location>
</feature>
<dbReference type="EMBL" id="NHOA01000001">
    <property type="protein sequence ID" value="PHQ40604.1"/>
    <property type="molecule type" value="Genomic_DNA"/>
</dbReference>
<dbReference type="PROSITE" id="PS00211">
    <property type="entry name" value="ABC_TRANSPORTER_1"/>
    <property type="match status" value="1"/>
</dbReference>